<dbReference type="PANTHER" id="PTHR12110">
    <property type="entry name" value="HYDROXYPYRUVATE ISOMERASE"/>
    <property type="match status" value="1"/>
</dbReference>
<dbReference type="EMBL" id="BARU01021393">
    <property type="protein sequence ID" value="GAH60004.1"/>
    <property type="molecule type" value="Genomic_DNA"/>
</dbReference>
<dbReference type="Pfam" id="PF01261">
    <property type="entry name" value="AP_endonuc_2"/>
    <property type="match status" value="1"/>
</dbReference>
<organism evidence="2">
    <name type="scientific">marine sediment metagenome</name>
    <dbReference type="NCBI Taxonomy" id="412755"/>
    <lineage>
        <taxon>unclassified sequences</taxon>
        <taxon>metagenomes</taxon>
        <taxon>ecological metagenomes</taxon>
    </lineage>
</organism>
<dbReference type="InterPro" id="IPR036237">
    <property type="entry name" value="Xyl_isomerase-like_sf"/>
</dbReference>
<name>X1I1R7_9ZZZZ</name>
<comment type="caution">
    <text evidence="2">The sequence shown here is derived from an EMBL/GenBank/DDBJ whole genome shotgun (WGS) entry which is preliminary data.</text>
</comment>
<feature type="domain" description="Xylose isomerase-like TIM barrel" evidence="1">
    <location>
        <begin position="5"/>
        <end position="190"/>
    </location>
</feature>
<gene>
    <name evidence="2" type="ORF">S03H2_35017</name>
</gene>
<reference evidence="2" key="1">
    <citation type="journal article" date="2014" name="Front. Microbiol.">
        <title>High frequency of phylogenetically diverse reductive dehalogenase-homologous genes in deep subseafloor sedimentary metagenomes.</title>
        <authorList>
            <person name="Kawai M."/>
            <person name="Futagami T."/>
            <person name="Toyoda A."/>
            <person name="Takaki Y."/>
            <person name="Nishi S."/>
            <person name="Hori S."/>
            <person name="Arai W."/>
            <person name="Tsubouchi T."/>
            <person name="Morono Y."/>
            <person name="Uchiyama I."/>
            <person name="Ito T."/>
            <person name="Fujiyama A."/>
            <person name="Inagaki F."/>
            <person name="Takami H."/>
        </authorList>
    </citation>
    <scope>NUCLEOTIDE SEQUENCE</scope>
    <source>
        <strain evidence="2">Expedition CK06-06</strain>
    </source>
</reference>
<dbReference type="Gene3D" id="3.20.20.150">
    <property type="entry name" value="Divalent-metal-dependent TIM barrel enzymes"/>
    <property type="match status" value="1"/>
</dbReference>
<dbReference type="InterPro" id="IPR050312">
    <property type="entry name" value="IolE/XylAMocC-like"/>
</dbReference>
<protein>
    <recommendedName>
        <fullName evidence="1">Xylose isomerase-like TIM barrel domain-containing protein</fullName>
    </recommendedName>
</protein>
<sequence>LWEYTLTSGKKEIREKAKTVVKKMLELAPYLKVDAVLVIPGAVDIFFNPSAEVVPYDVAYKRAFEAIKECVPIAEEYKVTIGLENVWNKFLLSPLEFRDFVDKFNSEYVGVYFDVGNILLTGYPEHWIKILGKRIKQIHIKDFRRGVGSAEGFVDLLEGDVNWKAVILALQEVGYERYLTAEIIPPYSQHPEALIYNTSRSMDFILGRS</sequence>
<evidence type="ECO:0000313" key="2">
    <source>
        <dbReference type="EMBL" id="GAH60004.1"/>
    </source>
</evidence>
<feature type="non-terminal residue" evidence="2">
    <location>
        <position position="1"/>
    </location>
</feature>
<evidence type="ECO:0000259" key="1">
    <source>
        <dbReference type="Pfam" id="PF01261"/>
    </source>
</evidence>
<proteinExistence type="predicted"/>
<accession>X1I1R7</accession>
<dbReference type="AlphaFoldDB" id="X1I1R7"/>
<dbReference type="InterPro" id="IPR013022">
    <property type="entry name" value="Xyl_isomerase-like_TIM-brl"/>
</dbReference>
<dbReference type="SUPFAM" id="SSF51658">
    <property type="entry name" value="Xylose isomerase-like"/>
    <property type="match status" value="1"/>
</dbReference>